<feature type="transmembrane region" description="Helical" evidence="2">
    <location>
        <begin position="236"/>
        <end position="260"/>
    </location>
</feature>
<feature type="transmembrane region" description="Helical" evidence="2">
    <location>
        <begin position="21"/>
        <end position="43"/>
    </location>
</feature>
<feature type="transmembrane region" description="Helical" evidence="2">
    <location>
        <begin position="322"/>
        <end position="343"/>
    </location>
</feature>
<dbReference type="InterPro" id="IPR039672">
    <property type="entry name" value="MFS_2"/>
</dbReference>
<keyword evidence="4" id="KW-1185">Reference proteome</keyword>
<feature type="transmembrane region" description="Helical" evidence="2">
    <location>
        <begin position="88"/>
        <end position="106"/>
    </location>
</feature>
<keyword evidence="2" id="KW-0812">Transmembrane</keyword>
<keyword evidence="2" id="KW-1133">Transmembrane helix</keyword>
<protein>
    <submittedName>
        <fullName evidence="3">Major facilitator superfamily transport protein</fullName>
    </submittedName>
</protein>
<accession>A0ABV2B1I9</accession>
<feature type="transmembrane region" description="Helical" evidence="2">
    <location>
        <begin position="403"/>
        <end position="427"/>
    </location>
</feature>
<evidence type="ECO:0000313" key="4">
    <source>
        <dbReference type="Proteomes" id="UP001460888"/>
    </source>
</evidence>
<feature type="transmembrane region" description="Helical" evidence="2">
    <location>
        <begin position="184"/>
        <end position="207"/>
    </location>
</feature>
<feature type="transmembrane region" description="Helical" evidence="2">
    <location>
        <begin position="298"/>
        <end position="316"/>
    </location>
</feature>
<dbReference type="PANTHER" id="PTHR11328:SF24">
    <property type="entry name" value="MAJOR FACILITATOR SUPERFAMILY (MFS) PROFILE DOMAIN-CONTAINING PROTEIN"/>
    <property type="match status" value="1"/>
</dbReference>
<feature type="transmembrane region" description="Helical" evidence="2">
    <location>
        <begin position="112"/>
        <end position="132"/>
    </location>
</feature>
<feature type="transmembrane region" description="Helical" evidence="2">
    <location>
        <begin position="49"/>
        <end position="67"/>
    </location>
</feature>
<evidence type="ECO:0000256" key="1">
    <source>
        <dbReference type="ARBA" id="ARBA00009617"/>
    </source>
</evidence>
<dbReference type="RefSeq" id="WP_353111307.1">
    <property type="nucleotide sequence ID" value="NZ_APND01000003.1"/>
</dbReference>
<organism evidence="3 4">
    <name type="scientific">Salinisphaera dokdonensis CL-ES53</name>
    <dbReference type="NCBI Taxonomy" id="1304272"/>
    <lineage>
        <taxon>Bacteria</taxon>
        <taxon>Pseudomonadati</taxon>
        <taxon>Pseudomonadota</taxon>
        <taxon>Gammaproteobacteria</taxon>
        <taxon>Salinisphaerales</taxon>
        <taxon>Salinisphaeraceae</taxon>
        <taxon>Salinisphaera</taxon>
    </lineage>
</organism>
<feature type="transmembrane region" description="Helical" evidence="2">
    <location>
        <begin position="266"/>
        <end position="286"/>
    </location>
</feature>
<feature type="transmembrane region" description="Helical" evidence="2">
    <location>
        <begin position="364"/>
        <end position="391"/>
    </location>
</feature>
<evidence type="ECO:0000313" key="3">
    <source>
        <dbReference type="EMBL" id="MES1929765.1"/>
    </source>
</evidence>
<dbReference type="InterPro" id="IPR036259">
    <property type="entry name" value="MFS_trans_sf"/>
</dbReference>
<dbReference type="Proteomes" id="UP001460888">
    <property type="component" value="Unassembled WGS sequence"/>
</dbReference>
<dbReference type="Pfam" id="PF13347">
    <property type="entry name" value="MFS_2"/>
    <property type="match status" value="1"/>
</dbReference>
<dbReference type="Gene3D" id="1.20.1250.20">
    <property type="entry name" value="MFS general substrate transporter like domains"/>
    <property type="match status" value="2"/>
</dbReference>
<proteinExistence type="inferred from homology"/>
<dbReference type="PANTHER" id="PTHR11328">
    <property type="entry name" value="MAJOR FACILITATOR SUPERFAMILY DOMAIN-CONTAINING PROTEIN"/>
    <property type="match status" value="1"/>
</dbReference>
<keyword evidence="2" id="KW-0472">Membrane</keyword>
<name>A0ABV2B1I9_9GAMM</name>
<comment type="caution">
    <text evidence="3">The sequence shown here is derived from an EMBL/GenBank/DDBJ whole genome shotgun (WGS) entry which is preliminary data.</text>
</comment>
<dbReference type="EMBL" id="APND01000003">
    <property type="protein sequence ID" value="MES1929765.1"/>
    <property type="molecule type" value="Genomic_DNA"/>
</dbReference>
<comment type="similarity">
    <text evidence="1">Belongs to the sodium:galactoside symporter (TC 2.A.2) family.</text>
</comment>
<evidence type="ECO:0000256" key="2">
    <source>
        <dbReference type="SAM" id="Phobius"/>
    </source>
</evidence>
<sequence>MAQGDDGMSSPRMALDRLGAYGILGLPLAALGLPLVVYLPPFYSQMPGLNTGIVGILIFVARLFDVVSDPLIGSASDRLQTRFGRRRPWIAAGTPLLMLAAWFLFIPPDNAGAAYLLVWSILAYLGWTLIYLPYTTLGAELSSDYDERSRITAWREGFFVLGTLIAIMLPALTQRVAGGAGAGLAAIAVFLVVALPIATALFLWRVAEPAGENASRIRWRESAQLLARNAPFRRLLIAYLFNGAANGLPAALFLFFVTAILGGSEVTGGIFLAIYFLSAVAGLPIWLRIGRNWSKHRLWCASMLWVSLVFVFTLTLGEGSYLGYGIICVLGGTCLGVDQAIAASIQADVIDEDTAAGGDGRAGLYFGLWGMATKLAFAIALGIAYPVLWLAGFDASQDNDATALWTLAVLYGLLPVIIKLGVVAMMWNFPLDRRRHAELQENIGRAARDRS</sequence>
<reference evidence="3 4" key="1">
    <citation type="submission" date="2013-03" db="EMBL/GenBank/DDBJ databases">
        <title>Salinisphaera dokdonensis CL-ES53 Genome Sequencing.</title>
        <authorList>
            <person name="Li C."/>
            <person name="Lai Q."/>
            <person name="Shao Z."/>
        </authorList>
    </citation>
    <scope>NUCLEOTIDE SEQUENCE [LARGE SCALE GENOMIC DNA]</scope>
    <source>
        <strain evidence="3 4">CL-ES53</strain>
    </source>
</reference>
<feature type="transmembrane region" description="Helical" evidence="2">
    <location>
        <begin position="153"/>
        <end position="172"/>
    </location>
</feature>
<dbReference type="SUPFAM" id="SSF103473">
    <property type="entry name" value="MFS general substrate transporter"/>
    <property type="match status" value="1"/>
</dbReference>
<gene>
    <name evidence="3" type="ORF">SADO_10924</name>
</gene>